<proteinExistence type="predicted"/>
<dbReference type="AlphaFoldDB" id="A0A8J3IL77"/>
<evidence type="ECO:0000256" key="3">
    <source>
        <dbReference type="ARBA" id="ARBA00023125"/>
    </source>
</evidence>
<keyword evidence="6" id="KW-1185">Reference proteome</keyword>
<evidence type="ECO:0000256" key="4">
    <source>
        <dbReference type="ARBA" id="ARBA00023163"/>
    </source>
</evidence>
<comment type="caution">
    <text evidence="5">The sequence shown here is derived from an EMBL/GenBank/DDBJ whole genome shotgun (WGS) entry which is preliminary data.</text>
</comment>
<accession>A0A8J3IL77</accession>
<dbReference type="Proteomes" id="UP000597444">
    <property type="component" value="Unassembled WGS sequence"/>
</dbReference>
<keyword evidence="1" id="KW-0805">Transcription regulation</keyword>
<evidence type="ECO:0000313" key="6">
    <source>
        <dbReference type="Proteomes" id="UP000597444"/>
    </source>
</evidence>
<name>A0A8J3IL77_9CHLR</name>
<evidence type="ECO:0000256" key="1">
    <source>
        <dbReference type="ARBA" id="ARBA00023015"/>
    </source>
</evidence>
<gene>
    <name evidence="5" type="ORF">KSF_066140</name>
</gene>
<dbReference type="InterPro" id="IPR039425">
    <property type="entry name" value="RNA_pol_sigma-70-like"/>
</dbReference>
<dbReference type="SUPFAM" id="SSF88946">
    <property type="entry name" value="Sigma2 domain of RNA polymerase sigma factors"/>
    <property type="match status" value="1"/>
</dbReference>
<keyword evidence="3" id="KW-0238">DNA-binding</keyword>
<dbReference type="GO" id="GO:0016987">
    <property type="term" value="F:sigma factor activity"/>
    <property type="evidence" value="ECO:0007669"/>
    <property type="project" value="UniProtKB-KW"/>
</dbReference>
<dbReference type="PANTHER" id="PTHR43133:SF8">
    <property type="entry name" value="RNA POLYMERASE SIGMA FACTOR HI_1459-RELATED"/>
    <property type="match status" value="1"/>
</dbReference>
<evidence type="ECO:0000313" key="5">
    <source>
        <dbReference type="EMBL" id="GHO96566.1"/>
    </source>
</evidence>
<protein>
    <recommendedName>
        <fullName evidence="7">Sigma-70 family RNA polymerase sigma factor</fullName>
    </recommendedName>
</protein>
<dbReference type="EMBL" id="BNJK01000001">
    <property type="protein sequence ID" value="GHO96566.1"/>
    <property type="molecule type" value="Genomic_DNA"/>
</dbReference>
<keyword evidence="4" id="KW-0804">Transcription</keyword>
<dbReference type="GO" id="GO:0006352">
    <property type="term" value="P:DNA-templated transcription initiation"/>
    <property type="evidence" value="ECO:0007669"/>
    <property type="project" value="InterPro"/>
</dbReference>
<keyword evidence="2" id="KW-0731">Sigma factor</keyword>
<dbReference type="Gene3D" id="1.10.1740.10">
    <property type="match status" value="1"/>
</dbReference>
<dbReference type="PANTHER" id="PTHR43133">
    <property type="entry name" value="RNA POLYMERASE ECF-TYPE SIGMA FACTO"/>
    <property type="match status" value="1"/>
</dbReference>
<reference evidence="5" key="1">
    <citation type="submission" date="2020-10" db="EMBL/GenBank/DDBJ databases">
        <title>Taxonomic study of unclassified bacteria belonging to the class Ktedonobacteria.</title>
        <authorList>
            <person name="Yabe S."/>
            <person name="Wang C.M."/>
            <person name="Zheng Y."/>
            <person name="Sakai Y."/>
            <person name="Cavaletti L."/>
            <person name="Monciardini P."/>
            <person name="Donadio S."/>
        </authorList>
    </citation>
    <scope>NUCLEOTIDE SEQUENCE</scope>
    <source>
        <strain evidence="5">ID150040</strain>
    </source>
</reference>
<organism evidence="5 6">
    <name type="scientific">Reticulibacter mediterranei</name>
    <dbReference type="NCBI Taxonomy" id="2778369"/>
    <lineage>
        <taxon>Bacteria</taxon>
        <taxon>Bacillati</taxon>
        <taxon>Chloroflexota</taxon>
        <taxon>Ktedonobacteria</taxon>
        <taxon>Ktedonobacterales</taxon>
        <taxon>Reticulibacteraceae</taxon>
        <taxon>Reticulibacter</taxon>
    </lineage>
</organism>
<evidence type="ECO:0008006" key="7">
    <source>
        <dbReference type="Google" id="ProtNLM"/>
    </source>
</evidence>
<dbReference type="InterPro" id="IPR013325">
    <property type="entry name" value="RNA_pol_sigma_r2"/>
</dbReference>
<sequence length="186" mass="21763">MEMFKSSGEADHYTEEIFKHYGQRLKHYILDLMKEKNEQEAEDILQTVFENVLTSMRSKRQSLQYPFAYLCKAAKRQYLHTVNKQKSATLSLDVEEVADGQQLVHKEVLDYQHEYRVKEQLEQVTEQIRAIPRPAVKATMDLLSQGKSKEEISHILHQSQKTTNNHISLARGYLQQEPSKLEGENR</sequence>
<dbReference type="RefSeq" id="WP_220207183.1">
    <property type="nucleotide sequence ID" value="NZ_BNJK01000001.1"/>
</dbReference>
<evidence type="ECO:0000256" key="2">
    <source>
        <dbReference type="ARBA" id="ARBA00023082"/>
    </source>
</evidence>
<dbReference type="GO" id="GO:0003677">
    <property type="term" value="F:DNA binding"/>
    <property type="evidence" value="ECO:0007669"/>
    <property type="project" value="UniProtKB-KW"/>
</dbReference>